<evidence type="ECO:0000256" key="1">
    <source>
        <dbReference type="RuleBase" id="RU364038"/>
    </source>
</evidence>
<dbReference type="Gene3D" id="3.10.450.70">
    <property type="entry name" value="Disulphide bond isomerase, DsbC/G, N-terminal"/>
    <property type="match status" value="1"/>
</dbReference>
<keyword evidence="1" id="KW-0732">Signal</keyword>
<comment type="similarity">
    <text evidence="1">Belongs to the thioredoxin family. DsbC subfamily.</text>
</comment>
<keyword evidence="1" id="KW-0574">Periplasm</keyword>
<dbReference type="Pfam" id="PF13098">
    <property type="entry name" value="Thioredoxin_2"/>
    <property type="match status" value="1"/>
</dbReference>
<dbReference type="NCBIfam" id="NF008657">
    <property type="entry name" value="PRK11657.1"/>
    <property type="match status" value="1"/>
</dbReference>
<dbReference type="PANTHER" id="PTHR35272:SF4">
    <property type="entry name" value="THIOL:DISULFIDE INTERCHANGE PROTEIN DSBG"/>
    <property type="match status" value="1"/>
</dbReference>
<keyword evidence="1" id="KW-0676">Redox-active center</keyword>
<sequence>MKPFAIASLAALLAAPAVALAADYPAPIKAMQERGVEVLEKVDAPANLTAYTALYQGRPLVLYVTADNKHALIGSLLDEQGTDLTGSVVEEKIVRPQGEKMWAEMEKMDWIKDGSDKAKQVAYVFTDPNCPYCKKFWADARPWVDAGEIQLRHFVVGMLSEGSAKKAASILTAKDQTKALNDNESGKKAAKEITVSAAVKKQLDTNMQMMQGLGASGTPAIFYKDETGLLQLQPGAASAEKLVEMFGAKPKK</sequence>
<reference evidence="3 4" key="1">
    <citation type="journal article" date="2015" name="Genome Announc.">
        <title>Genome Sequences of Oblitimonas alkaliphila gen. nov. sp. nov. (Proposed), a Novel Bacterium of the Pseudomonadaceae Family.</title>
        <authorList>
            <person name="Lauer A.C."/>
            <person name="Nicholson A.C."/>
            <person name="Humrighouse B.W."/>
            <person name="Emery B."/>
            <person name="Drobish A."/>
            <person name="Juieng P."/>
            <person name="Loparev V."/>
            <person name="McQuiston J.R."/>
        </authorList>
    </citation>
    <scope>NUCLEOTIDE SEQUENCE [LARGE SCALE GENOMIC DNA]</scope>
    <source>
        <strain evidence="3 4">E5571</strain>
    </source>
</reference>
<dbReference type="EMBL" id="CP012365">
    <property type="protein sequence ID" value="AKX59666.1"/>
    <property type="molecule type" value="Genomic_DNA"/>
</dbReference>
<dbReference type="InterPro" id="IPR012336">
    <property type="entry name" value="Thioredoxin-like_fold"/>
</dbReference>
<dbReference type="CDD" id="cd03020">
    <property type="entry name" value="DsbA_DsbC_DsbG"/>
    <property type="match status" value="1"/>
</dbReference>
<dbReference type="STRING" id="1697053.AKN87_09080"/>
<keyword evidence="4" id="KW-1185">Reference proteome</keyword>
<protein>
    <recommendedName>
        <fullName evidence="1">Thiol:disulfide interchange protein</fullName>
    </recommendedName>
</protein>
<evidence type="ECO:0000313" key="3">
    <source>
        <dbReference type="EMBL" id="AKX59666.1"/>
    </source>
</evidence>
<proteinExistence type="inferred from homology"/>
<dbReference type="RefSeq" id="WP_053100835.1">
    <property type="nucleotide sequence ID" value="NZ_CP012365.1"/>
</dbReference>
<dbReference type="GO" id="GO:0042597">
    <property type="term" value="C:periplasmic space"/>
    <property type="evidence" value="ECO:0007669"/>
    <property type="project" value="UniProtKB-SubCell"/>
</dbReference>
<dbReference type="Gene3D" id="3.40.30.10">
    <property type="entry name" value="Glutaredoxin"/>
    <property type="match status" value="1"/>
</dbReference>
<dbReference type="InterPro" id="IPR051470">
    <property type="entry name" value="Thiol:disulfide_interchange"/>
</dbReference>
<dbReference type="AlphaFoldDB" id="A0A0K1XEA7"/>
<comment type="subcellular location">
    <subcellularLocation>
        <location evidence="1">Periplasm</location>
    </subcellularLocation>
</comment>
<feature type="signal peptide" evidence="1">
    <location>
        <begin position="1"/>
        <end position="21"/>
    </location>
</feature>
<dbReference type="PATRIC" id="fig|1698449.3.peg.1362"/>
<dbReference type="PANTHER" id="PTHR35272">
    <property type="entry name" value="THIOL:DISULFIDE INTERCHANGE PROTEIN DSBC-RELATED"/>
    <property type="match status" value="1"/>
</dbReference>
<dbReference type="SUPFAM" id="SSF54423">
    <property type="entry name" value="DsbC/DsbG N-terminal domain-like"/>
    <property type="match status" value="1"/>
</dbReference>
<dbReference type="InterPro" id="IPR033954">
    <property type="entry name" value="DiS-bond_Isoase_DsbC/G"/>
</dbReference>
<feature type="chain" id="PRO_5010007726" description="Thiol:disulfide interchange protein" evidence="1">
    <location>
        <begin position="22"/>
        <end position="252"/>
    </location>
</feature>
<name>A0A0K1XEA7_9GAMM</name>
<comment type="function">
    <text evidence="1">Required for disulfide bond formation in some periplasmic proteins. Acts by transferring its disulfide bond to other proteins and is reduced in the process.</text>
</comment>
<dbReference type="Proteomes" id="UP000063953">
    <property type="component" value="Chromosome"/>
</dbReference>
<dbReference type="InterPro" id="IPR009094">
    <property type="entry name" value="DiS-bond_isomerase_DsbC/G_N_sf"/>
</dbReference>
<feature type="domain" description="Thioredoxin-like fold" evidence="2">
    <location>
        <begin position="117"/>
        <end position="245"/>
    </location>
</feature>
<evidence type="ECO:0000313" key="4">
    <source>
        <dbReference type="Proteomes" id="UP000063953"/>
    </source>
</evidence>
<dbReference type="SUPFAM" id="SSF52833">
    <property type="entry name" value="Thioredoxin-like"/>
    <property type="match status" value="1"/>
</dbReference>
<organism evidence="3 4">
    <name type="scientific">Thiopseudomonas alkaliphila</name>
    <dbReference type="NCBI Taxonomy" id="1697053"/>
    <lineage>
        <taxon>Bacteria</taxon>
        <taxon>Pseudomonadati</taxon>
        <taxon>Pseudomonadota</taxon>
        <taxon>Gammaproteobacteria</taxon>
        <taxon>Pseudomonadales</taxon>
        <taxon>Pseudomonadaceae</taxon>
        <taxon>Thiopseudomonas</taxon>
    </lineage>
</organism>
<dbReference type="InterPro" id="IPR036249">
    <property type="entry name" value="Thioredoxin-like_sf"/>
</dbReference>
<gene>
    <name evidence="3" type="ORF">AKN88_06790</name>
</gene>
<evidence type="ECO:0000259" key="2">
    <source>
        <dbReference type="Pfam" id="PF13098"/>
    </source>
</evidence>
<accession>A0A0K1XEA7</accession>